<accession>G7W7B2</accession>
<gene>
    <name evidence="1" type="ordered locus">Desor_0025</name>
</gene>
<dbReference type="HOGENOM" id="CLU_073785_0_1_9"/>
<dbReference type="KEGG" id="dor:Desor_0025"/>
<reference evidence="2" key="1">
    <citation type="submission" date="2011-11" db="EMBL/GenBank/DDBJ databases">
        <title>Complete sequence of Desulfosporosinus orientis DSM 765.</title>
        <authorList>
            <person name="Lucas S."/>
            <person name="Han J."/>
            <person name="Lapidus A."/>
            <person name="Cheng J.-F."/>
            <person name="Goodwin L."/>
            <person name="Pitluck S."/>
            <person name="Peters L."/>
            <person name="Ovchinnikova G."/>
            <person name="Teshima H."/>
            <person name="Detter J.C."/>
            <person name="Han C."/>
            <person name="Tapia R."/>
            <person name="Land M."/>
            <person name="Hauser L."/>
            <person name="Kyrpides N."/>
            <person name="Ivanova N."/>
            <person name="Pagani I."/>
            <person name="Pester M."/>
            <person name="Spring S."/>
            <person name="Ollivier B."/>
            <person name="Rattei T."/>
            <person name="Klenk H.-P."/>
            <person name="Wagner M."/>
            <person name="Loy A."/>
            <person name="Woyke T."/>
        </authorList>
    </citation>
    <scope>NUCLEOTIDE SEQUENCE [LARGE SCALE GENOMIC DNA]</scope>
    <source>
        <strain evidence="2">ATCC 19365 / DSM 765 / NCIMB 8382 / VKM B-1628</strain>
    </source>
</reference>
<dbReference type="PATRIC" id="fig|768706.3.peg.19"/>
<protein>
    <recommendedName>
        <fullName evidence="3">DUF2935 domain-containing protein</fullName>
    </recommendedName>
</protein>
<dbReference type="Gene3D" id="1.20.1260.120">
    <property type="entry name" value="Protein of unknown function DUF2935"/>
    <property type="match status" value="1"/>
</dbReference>
<reference evidence="1 2" key="2">
    <citation type="journal article" date="2012" name="J. Bacteriol.">
        <title>Complete genome sequences of Desulfosporosinus orientis DSM765T, Desulfosporosinus youngiae DSM17734T, Desulfosporosinus meridiei DSM13257T, and Desulfosporosinus acidiphilus DSM22704T.</title>
        <authorList>
            <person name="Pester M."/>
            <person name="Brambilla E."/>
            <person name="Alazard D."/>
            <person name="Rattei T."/>
            <person name="Weinmaier T."/>
            <person name="Han J."/>
            <person name="Lucas S."/>
            <person name="Lapidus A."/>
            <person name="Cheng J.F."/>
            <person name="Goodwin L."/>
            <person name="Pitluck S."/>
            <person name="Peters L."/>
            <person name="Ovchinnikova G."/>
            <person name="Teshima H."/>
            <person name="Detter J.C."/>
            <person name="Han C.S."/>
            <person name="Tapia R."/>
            <person name="Land M.L."/>
            <person name="Hauser L."/>
            <person name="Kyrpides N.C."/>
            <person name="Ivanova N.N."/>
            <person name="Pagani I."/>
            <person name="Huntmann M."/>
            <person name="Wei C.L."/>
            <person name="Davenport K.W."/>
            <person name="Daligault H."/>
            <person name="Chain P.S."/>
            <person name="Chen A."/>
            <person name="Mavromatis K."/>
            <person name="Markowitz V."/>
            <person name="Szeto E."/>
            <person name="Mikhailova N."/>
            <person name="Pati A."/>
            <person name="Wagner M."/>
            <person name="Woyke T."/>
            <person name="Ollivier B."/>
            <person name="Klenk H.P."/>
            <person name="Spring S."/>
            <person name="Loy A."/>
        </authorList>
    </citation>
    <scope>NUCLEOTIDE SEQUENCE [LARGE SCALE GENOMIC DNA]</scope>
    <source>
        <strain evidence="2">ATCC 19365 / DSM 765 / NCIMB 8382 / VKM B-1628</strain>
    </source>
</reference>
<dbReference type="AlphaFoldDB" id="G7W7B2"/>
<dbReference type="Proteomes" id="UP000006346">
    <property type="component" value="Chromosome"/>
</dbReference>
<dbReference type="eggNOG" id="ENOG502Z8AB">
    <property type="taxonomic scope" value="Bacteria"/>
</dbReference>
<dbReference type="InterPro" id="IPR021328">
    <property type="entry name" value="CotB-like"/>
</dbReference>
<proteinExistence type="predicted"/>
<evidence type="ECO:0000313" key="2">
    <source>
        <dbReference type="Proteomes" id="UP000006346"/>
    </source>
</evidence>
<evidence type="ECO:0008006" key="3">
    <source>
        <dbReference type="Google" id="ProtNLM"/>
    </source>
</evidence>
<dbReference type="Pfam" id="PF11155">
    <property type="entry name" value="DUF2935"/>
    <property type="match status" value="2"/>
</dbReference>
<dbReference type="RefSeq" id="WP_014182613.1">
    <property type="nucleotide sequence ID" value="NC_016584.1"/>
</dbReference>
<sequence>MLDTANVPMIGDFVRESLDLHLFFARIMKEHAIFMQTGFLPKDLTYAQQAEQFRCQYDEIIKEAIMLGDCTASMDVLKSGELVTDKTLRAEQKTEMLTGIPIDVTITMEEANLKPDLGTIPPGIEPQVNLLNQKAMALTTDFAGFKEHVLEQVNQCCITTNLFPMQYQHLYKEAEFYLKVLTWIQNHQFVDARVNLLEQKLFWDEIMREHAGIIRHLLDPSEKELCFKAKELALRFEKLEKKLKGEGLPASSFEKLVRENIAASISIADYKSSSTELLLECQIKALSMLSPLLTDHTLREAYYYLRILQTWKIGYLGNG</sequence>
<dbReference type="STRING" id="768706.Desor_0025"/>
<dbReference type="SUPFAM" id="SSF158430">
    <property type="entry name" value="Bacillus cereus metalloprotein-like"/>
    <property type="match status" value="2"/>
</dbReference>
<evidence type="ECO:0000313" key="1">
    <source>
        <dbReference type="EMBL" id="AET65783.1"/>
    </source>
</evidence>
<keyword evidence="2" id="KW-1185">Reference proteome</keyword>
<dbReference type="OrthoDB" id="1633927at2"/>
<name>G7W7B2_DESOD</name>
<organism evidence="1 2">
    <name type="scientific">Desulfosporosinus orientis (strain ATCC 19365 / DSM 765 / NCIMB 8382 / VKM B-1628 / Singapore I)</name>
    <name type="common">Desulfotomaculum orientis</name>
    <dbReference type="NCBI Taxonomy" id="768706"/>
    <lineage>
        <taxon>Bacteria</taxon>
        <taxon>Bacillati</taxon>
        <taxon>Bacillota</taxon>
        <taxon>Clostridia</taxon>
        <taxon>Eubacteriales</taxon>
        <taxon>Desulfitobacteriaceae</taxon>
        <taxon>Desulfosporosinus</taxon>
    </lineage>
</organism>
<dbReference type="EMBL" id="CP003108">
    <property type="protein sequence ID" value="AET65783.1"/>
    <property type="molecule type" value="Genomic_DNA"/>
</dbReference>